<protein>
    <submittedName>
        <fullName evidence="2">Uncharacterized protein</fullName>
    </submittedName>
</protein>
<name>A0A9P7EI85_9AGAM</name>
<dbReference type="EMBL" id="JABBWG010000005">
    <property type="protein sequence ID" value="KAG1822646.1"/>
    <property type="molecule type" value="Genomic_DNA"/>
</dbReference>
<dbReference type="RefSeq" id="XP_041197052.1">
    <property type="nucleotide sequence ID" value="XM_041344139.1"/>
</dbReference>
<evidence type="ECO:0000313" key="3">
    <source>
        <dbReference type="Proteomes" id="UP000807769"/>
    </source>
</evidence>
<keyword evidence="1" id="KW-1133">Transmembrane helix</keyword>
<keyword evidence="1" id="KW-0472">Membrane</keyword>
<keyword evidence="1" id="KW-0812">Transmembrane</keyword>
<comment type="caution">
    <text evidence="2">The sequence shown here is derived from an EMBL/GenBank/DDBJ whole genome shotgun (WGS) entry which is preliminary data.</text>
</comment>
<organism evidence="2 3">
    <name type="scientific">Suillus subaureus</name>
    <dbReference type="NCBI Taxonomy" id="48587"/>
    <lineage>
        <taxon>Eukaryota</taxon>
        <taxon>Fungi</taxon>
        <taxon>Dikarya</taxon>
        <taxon>Basidiomycota</taxon>
        <taxon>Agaricomycotina</taxon>
        <taxon>Agaricomycetes</taxon>
        <taxon>Agaricomycetidae</taxon>
        <taxon>Boletales</taxon>
        <taxon>Suillineae</taxon>
        <taxon>Suillaceae</taxon>
        <taxon>Suillus</taxon>
    </lineage>
</organism>
<accession>A0A9P7EI85</accession>
<keyword evidence="3" id="KW-1185">Reference proteome</keyword>
<dbReference type="GeneID" id="64638155"/>
<gene>
    <name evidence="2" type="ORF">BJ212DRAFT_818692</name>
</gene>
<proteinExistence type="predicted"/>
<reference evidence="2" key="1">
    <citation type="journal article" date="2020" name="New Phytol.">
        <title>Comparative genomics reveals dynamic genome evolution in host specialist ectomycorrhizal fungi.</title>
        <authorList>
            <person name="Lofgren L.A."/>
            <person name="Nguyen N.H."/>
            <person name="Vilgalys R."/>
            <person name="Ruytinx J."/>
            <person name="Liao H.L."/>
            <person name="Branco S."/>
            <person name="Kuo A."/>
            <person name="LaButti K."/>
            <person name="Lipzen A."/>
            <person name="Andreopoulos W."/>
            <person name="Pangilinan J."/>
            <person name="Riley R."/>
            <person name="Hundley H."/>
            <person name="Na H."/>
            <person name="Barry K."/>
            <person name="Grigoriev I.V."/>
            <person name="Stajich J.E."/>
            <person name="Kennedy P.G."/>
        </authorList>
    </citation>
    <scope>NUCLEOTIDE SEQUENCE</scope>
    <source>
        <strain evidence="2">MN1</strain>
    </source>
</reference>
<evidence type="ECO:0000256" key="1">
    <source>
        <dbReference type="SAM" id="Phobius"/>
    </source>
</evidence>
<dbReference type="Proteomes" id="UP000807769">
    <property type="component" value="Unassembled WGS sequence"/>
</dbReference>
<dbReference type="AlphaFoldDB" id="A0A9P7EI85"/>
<evidence type="ECO:0000313" key="2">
    <source>
        <dbReference type="EMBL" id="KAG1822646.1"/>
    </source>
</evidence>
<feature type="transmembrane region" description="Helical" evidence="1">
    <location>
        <begin position="6"/>
        <end position="26"/>
    </location>
</feature>
<sequence>MDTIHSSLVLFGITSFRGVALAMSWAGGHRKVGREKWWKYIVNALHIKETHSYLTPKPCSRLRRNTRCHRIKSPRQAFEICRDAHLDSQEPAEVLVQYLEEAEENSRCSGVNSDTEACSYLTPKP</sequence>